<keyword evidence="2" id="KW-1185">Reference proteome</keyword>
<dbReference type="EMBL" id="ONZP01000557">
    <property type="protein sequence ID" value="SPJ87106.1"/>
    <property type="molecule type" value="Genomic_DNA"/>
</dbReference>
<organism evidence="1 2">
    <name type="scientific">Fusarium torulosum</name>
    <dbReference type="NCBI Taxonomy" id="33205"/>
    <lineage>
        <taxon>Eukaryota</taxon>
        <taxon>Fungi</taxon>
        <taxon>Dikarya</taxon>
        <taxon>Ascomycota</taxon>
        <taxon>Pezizomycotina</taxon>
        <taxon>Sordariomycetes</taxon>
        <taxon>Hypocreomycetidae</taxon>
        <taxon>Hypocreales</taxon>
        <taxon>Nectriaceae</taxon>
        <taxon>Fusarium</taxon>
    </lineage>
</organism>
<dbReference type="Proteomes" id="UP001187734">
    <property type="component" value="Unassembled WGS sequence"/>
</dbReference>
<name>A0AAE8MK01_9HYPO</name>
<protein>
    <submittedName>
        <fullName evidence="1">Uncharacterized protein</fullName>
    </submittedName>
</protein>
<sequence>MAAARQRRILLDVSDNVPPIRDEKRPVCEEWLQSIDFLAPGKDQGVWITIVQNWEQFLKETKTKITGSGASRRHIQGPAAKKREAIKQAFWERVDGLEALSERWPAKARRIINQTAKGPNAGPFELLAAIWDLEKRRRYQSMWTSMICFLVWAINNDRESLEDMGLELDEAVKEDILDIGMVAVAPASSWFMGDDTPEDLIQAFLTKLITDESVIARKNPLLWWICILV</sequence>
<proteinExistence type="predicted"/>
<reference evidence="1" key="1">
    <citation type="submission" date="2018-03" db="EMBL/GenBank/DDBJ databases">
        <authorList>
            <person name="Guldener U."/>
        </authorList>
    </citation>
    <scope>NUCLEOTIDE SEQUENCE</scope>
</reference>
<comment type="caution">
    <text evidence="1">The sequence shown here is derived from an EMBL/GenBank/DDBJ whole genome shotgun (WGS) entry which is preliminary data.</text>
</comment>
<evidence type="ECO:0000313" key="2">
    <source>
        <dbReference type="Proteomes" id="UP001187734"/>
    </source>
</evidence>
<dbReference type="AlphaFoldDB" id="A0AAE8MK01"/>
<gene>
    <name evidence="1" type="ORF">FTOL_12131</name>
</gene>
<accession>A0AAE8MK01</accession>
<evidence type="ECO:0000313" key="1">
    <source>
        <dbReference type="EMBL" id="SPJ87106.1"/>
    </source>
</evidence>